<evidence type="ECO:0000256" key="4">
    <source>
        <dbReference type="ARBA" id="ARBA00023136"/>
    </source>
</evidence>
<dbReference type="PANTHER" id="PTHR38480:SF1">
    <property type="entry name" value="SLR0254 PROTEIN"/>
    <property type="match status" value="1"/>
</dbReference>
<dbReference type="Pfam" id="PF06271">
    <property type="entry name" value="RDD"/>
    <property type="match status" value="1"/>
</dbReference>
<keyword evidence="2 5" id="KW-0812">Transmembrane</keyword>
<sequence length="288" mass="31846">MRVGPDNIITGEGVELELPSATVLSRIVSGVIDYGLLILTYVFFLFNIAPVINDILRLNAAQGRSLLIFTTAIFFWVLPALITGIFHGRTLGKLATRTRVVQLDGGTITMNQAFIRSTVGIFEVFVTLGVVATVVAFVSQRGRRLGDMLGGTYVTRWPSRPTWEPKVSMPEELAAWSSIAQTRPIPGGLSLNIADFLKARKRLTDRTRESQSRALAAACERYVSPPPPWGTPPEAFLEAMTLLRYDAETRRLATLDARRQRLNTRITDMPFGVDRVSSHRVSSGDRAD</sequence>
<feature type="transmembrane region" description="Helical" evidence="5">
    <location>
        <begin position="34"/>
        <end position="53"/>
    </location>
</feature>
<dbReference type="PANTHER" id="PTHR38480">
    <property type="entry name" value="SLR0254 PROTEIN"/>
    <property type="match status" value="1"/>
</dbReference>
<keyword evidence="3 5" id="KW-1133">Transmembrane helix</keyword>
<dbReference type="AlphaFoldDB" id="A0A7M1QYX5"/>
<evidence type="ECO:0000256" key="5">
    <source>
        <dbReference type="SAM" id="Phobius"/>
    </source>
</evidence>
<keyword evidence="4 5" id="KW-0472">Membrane</keyword>
<organism evidence="7 8">
    <name type="scientific">Trueperella pecoris</name>
    <dbReference type="NCBI Taxonomy" id="2733571"/>
    <lineage>
        <taxon>Bacteria</taxon>
        <taxon>Bacillati</taxon>
        <taxon>Actinomycetota</taxon>
        <taxon>Actinomycetes</taxon>
        <taxon>Actinomycetales</taxon>
        <taxon>Actinomycetaceae</taxon>
        <taxon>Trueperella</taxon>
    </lineage>
</organism>
<gene>
    <name evidence="7" type="ORF">INS90_08155</name>
</gene>
<name>A0A7M1QYX5_9ACTO</name>
<proteinExistence type="predicted"/>
<evidence type="ECO:0000256" key="3">
    <source>
        <dbReference type="ARBA" id="ARBA00022989"/>
    </source>
</evidence>
<evidence type="ECO:0000256" key="1">
    <source>
        <dbReference type="ARBA" id="ARBA00004141"/>
    </source>
</evidence>
<reference evidence="7 8" key="1">
    <citation type="submission" date="2020-10" db="EMBL/GenBank/DDBJ databases">
        <title>Trueperella pecoris sp. nov. isolated from bovine and porcine specimens.</title>
        <authorList>
            <person name="Schoenecker L."/>
            <person name="Schnydrig P."/>
            <person name="Brodard I."/>
            <person name="Thomann A."/>
            <person name="Hemphill A."/>
            <person name="Rodriguez-Campos S."/>
            <person name="Perreten V."/>
            <person name="Jores J."/>
            <person name="Kittl S."/>
        </authorList>
    </citation>
    <scope>NUCLEOTIDE SEQUENCE [LARGE SCALE GENOMIC DNA]</scope>
    <source>
        <strain evidence="7 8">19OD0592</strain>
    </source>
</reference>
<evidence type="ECO:0000259" key="6">
    <source>
        <dbReference type="Pfam" id="PF06271"/>
    </source>
</evidence>
<evidence type="ECO:0000313" key="7">
    <source>
        <dbReference type="EMBL" id="QOR47230.1"/>
    </source>
</evidence>
<feature type="transmembrane region" description="Helical" evidence="5">
    <location>
        <begin position="65"/>
        <end position="86"/>
    </location>
</feature>
<feature type="transmembrane region" description="Helical" evidence="5">
    <location>
        <begin position="113"/>
        <end position="138"/>
    </location>
</feature>
<accession>A0A7M1QYX5</accession>
<evidence type="ECO:0000313" key="8">
    <source>
        <dbReference type="Proteomes" id="UP000594961"/>
    </source>
</evidence>
<dbReference type="GO" id="GO:0016020">
    <property type="term" value="C:membrane"/>
    <property type="evidence" value="ECO:0007669"/>
    <property type="project" value="UniProtKB-SubCell"/>
</dbReference>
<dbReference type="RefSeq" id="WP_197552283.1">
    <property type="nucleotide sequence ID" value="NZ_CP063212.1"/>
</dbReference>
<dbReference type="Proteomes" id="UP000594961">
    <property type="component" value="Chromosome"/>
</dbReference>
<dbReference type="InterPro" id="IPR010432">
    <property type="entry name" value="RDD"/>
</dbReference>
<feature type="domain" description="RDD" evidence="6">
    <location>
        <begin position="21"/>
        <end position="150"/>
    </location>
</feature>
<dbReference type="EMBL" id="CP063212">
    <property type="protein sequence ID" value="QOR47230.1"/>
    <property type="molecule type" value="Genomic_DNA"/>
</dbReference>
<protein>
    <submittedName>
        <fullName evidence="7">RDD family protein</fullName>
    </submittedName>
</protein>
<comment type="subcellular location">
    <subcellularLocation>
        <location evidence="1">Membrane</location>
        <topology evidence="1">Multi-pass membrane protein</topology>
    </subcellularLocation>
</comment>
<evidence type="ECO:0000256" key="2">
    <source>
        <dbReference type="ARBA" id="ARBA00022692"/>
    </source>
</evidence>